<dbReference type="AlphaFoldDB" id="A0A939B429"/>
<sequence length="564" mass="63146">MARYNITNKRLLGTVAVALSIVACTDNWDEHYNMGSPYDGNLWEAVSSNPNLTNFARVIEACGYDSSLVSSQMFTVFAPTNDYFTAEDANALISVYNEQKAKHVKDNDNMTIKEFVQNHIALYNYSVSSLSNDSIVMMNGKYLPLTSSFIGGSQMSSSKTVGNGILYTVDGRLQYSPNVFEYLEKDADLDSVARFLYSFNKYEFQPALSVPGDIVDGKTQYLDSVTTLTNEIFVELEARLSSEDSTYWMVVPTNDVWSALVPEYEKYFQYDKSVNKRDSLQFVNARMALLRGTIFSRTNNSDQSVKDSAMSTNAVPYGMRRFFYGSSSDKYYQYERPFEPGGVFYGSTSDKCSNGLIYKAGDWHIDKTQTFFQTIRAEGENNERLDSVDQASTNAPLAIYKVSPSNKFYDKISGKSYSEISPASGAATNIKAVFNIPGVLSNIGYDIYVVTVPALAGDTLASAADRLPTKFRVRMAYNDENGKQPAKESNWTLLQQALQTTPDAVDTFLVAENVKVPYCSWGSNMQPQVKIIFDTRVSNADVRKGVFNRILRIDCIVFKPHDEE</sequence>
<evidence type="ECO:0000313" key="3">
    <source>
        <dbReference type="Proteomes" id="UP000764045"/>
    </source>
</evidence>
<dbReference type="Gene3D" id="2.30.180.10">
    <property type="entry name" value="FAS1 domain"/>
    <property type="match status" value="1"/>
</dbReference>
<proteinExistence type="predicted"/>
<evidence type="ECO:0000259" key="1">
    <source>
        <dbReference type="PROSITE" id="PS50213"/>
    </source>
</evidence>
<dbReference type="SUPFAM" id="SSF82153">
    <property type="entry name" value="FAS1 domain"/>
    <property type="match status" value="1"/>
</dbReference>
<name>A0A939B429_9BACT</name>
<keyword evidence="3" id="KW-1185">Reference proteome</keyword>
<dbReference type="PROSITE" id="PS51257">
    <property type="entry name" value="PROKAR_LIPOPROTEIN"/>
    <property type="match status" value="1"/>
</dbReference>
<dbReference type="Proteomes" id="UP000764045">
    <property type="component" value="Unassembled WGS sequence"/>
</dbReference>
<accession>A0A939B429</accession>
<dbReference type="InterPro" id="IPR036378">
    <property type="entry name" value="FAS1_dom_sf"/>
</dbReference>
<dbReference type="EMBL" id="JACJJL010000003">
    <property type="protein sequence ID" value="MBM6660657.1"/>
    <property type="molecule type" value="Genomic_DNA"/>
</dbReference>
<protein>
    <submittedName>
        <fullName evidence="2">Fasciclin domain-containing protein</fullName>
    </submittedName>
</protein>
<dbReference type="InterPro" id="IPR000782">
    <property type="entry name" value="FAS1_domain"/>
</dbReference>
<evidence type="ECO:0000313" key="2">
    <source>
        <dbReference type="EMBL" id="MBM6660657.1"/>
    </source>
</evidence>
<comment type="caution">
    <text evidence="2">The sequence shown here is derived from an EMBL/GenBank/DDBJ whole genome shotgun (WGS) entry which is preliminary data.</text>
</comment>
<dbReference type="RefSeq" id="WP_205107625.1">
    <property type="nucleotide sequence ID" value="NZ_JACJJL010000003.1"/>
</dbReference>
<reference evidence="2 3" key="1">
    <citation type="journal article" date="2021" name="Sci. Rep.">
        <title>The distribution of antibiotic resistance genes in chicken gut microbiota commensals.</title>
        <authorList>
            <person name="Juricova H."/>
            <person name="Matiasovicova J."/>
            <person name="Kubasova T."/>
            <person name="Cejkova D."/>
            <person name="Rychlik I."/>
        </authorList>
    </citation>
    <scope>NUCLEOTIDE SEQUENCE [LARGE SCALE GENOMIC DNA]</scope>
    <source>
        <strain evidence="2 3">An819</strain>
    </source>
</reference>
<organism evidence="2 3">
    <name type="scientific">Marseilla massiliensis</name>
    <dbReference type="NCBI Taxonomy" id="1841864"/>
    <lineage>
        <taxon>Bacteria</taxon>
        <taxon>Pseudomonadati</taxon>
        <taxon>Bacteroidota</taxon>
        <taxon>Bacteroidia</taxon>
        <taxon>Bacteroidales</taxon>
        <taxon>Prevotellaceae</taxon>
        <taxon>Marseilla</taxon>
    </lineage>
</organism>
<gene>
    <name evidence="2" type="ORF">H6B30_02640</name>
</gene>
<dbReference type="Pfam" id="PF02469">
    <property type="entry name" value="Fasciclin"/>
    <property type="match status" value="1"/>
</dbReference>
<dbReference type="PROSITE" id="PS50213">
    <property type="entry name" value="FAS1"/>
    <property type="match status" value="1"/>
</dbReference>
<feature type="domain" description="FAS1" evidence="1">
    <location>
        <begin position="39"/>
        <end position="173"/>
    </location>
</feature>